<dbReference type="EMBL" id="RSCE01000006">
    <property type="protein sequence ID" value="RSH81958.1"/>
    <property type="molecule type" value="Genomic_DNA"/>
</dbReference>
<proteinExistence type="predicted"/>
<comment type="caution">
    <text evidence="2">The sequence shown here is derived from an EMBL/GenBank/DDBJ whole genome shotgun (WGS) entry which is preliminary data.</text>
</comment>
<evidence type="ECO:0000313" key="3">
    <source>
        <dbReference type="Proteomes" id="UP000279236"/>
    </source>
</evidence>
<dbReference type="GeneID" id="39592700"/>
<feature type="region of interest" description="Disordered" evidence="1">
    <location>
        <begin position="134"/>
        <end position="175"/>
    </location>
</feature>
<feature type="compositionally biased region" description="Acidic residues" evidence="1">
    <location>
        <begin position="156"/>
        <end position="173"/>
    </location>
</feature>
<accession>A0A427XT30</accession>
<evidence type="ECO:0000313" key="2">
    <source>
        <dbReference type="EMBL" id="RSH81958.1"/>
    </source>
</evidence>
<reference evidence="2 3" key="1">
    <citation type="submission" date="2018-11" db="EMBL/GenBank/DDBJ databases">
        <title>Genome sequence of Apiotrichum porosum DSM 27194.</title>
        <authorList>
            <person name="Aliyu H."/>
            <person name="Gorte O."/>
            <person name="Ochsenreither K."/>
        </authorList>
    </citation>
    <scope>NUCLEOTIDE SEQUENCE [LARGE SCALE GENOMIC DNA]</scope>
    <source>
        <strain evidence="2 3">DSM 27194</strain>
    </source>
</reference>
<feature type="region of interest" description="Disordered" evidence="1">
    <location>
        <begin position="320"/>
        <end position="349"/>
    </location>
</feature>
<gene>
    <name evidence="2" type="ORF">EHS24_008157</name>
</gene>
<dbReference type="OrthoDB" id="2576230at2759"/>
<name>A0A427XT30_9TREE</name>
<keyword evidence="3" id="KW-1185">Reference proteome</keyword>
<evidence type="ECO:0000256" key="1">
    <source>
        <dbReference type="SAM" id="MobiDB-lite"/>
    </source>
</evidence>
<feature type="compositionally biased region" description="Basic and acidic residues" evidence="1">
    <location>
        <begin position="134"/>
        <end position="148"/>
    </location>
</feature>
<sequence>MAALIKQPHAWQHTIGSAFAEDLPELGLATIDGLVEASHIPAQQHIFILLYLVLEPPQAQVDTAPHALTLLYRLLDIHEASTLTPLIPSRSSSWATWWANWQPEGKLERRVRRRVEECKHDGIWPLIWAREPRESKPSTRGTSRDKSRANSKANSSEEDEDEEMEEEEEEEEVVAEKVVSDRGWEVLEWLVALWEKDAVTSASGRSEAMVAQLGGPPKHDIPRDNADVPLAIIRQAFDDSGPSSFADTLRHRSSATSLLALLIGVATPPLAPFHQASLVFSLVQLLRTATTPLVAAFKTLPWQAHAHVFAHALEDAAGVRAKNEKARNTSRARRGGQVEQKGWEKGPWSPPTPEYALDLVALPPADRSDETAERMGLLGASLVMRLVANVSDGSGWERAGEDEYLDGVSESKVLCATLKVAARAAWATPAASPPPLVPSSQSP</sequence>
<dbReference type="RefSeq" id="XP_028476413.1">
    <property type="nucleotide sequence ID" value="XM_028623480.1"/>
</dbReference>
<organism evidence="2 3">
    <name type="scientific">Apiotrichum porosum</name>
    <dbReference type="NCBI Taxonomy" id="105984"/>
    <lineage>
        <taxon>Eukaryota</taxon>
        <taxon>Fungi</taxon>
        <taxon>Dikarya</taxon>
        <taxon>Basidiomycota</taxon>
        <taxon>Agaricomycotina</taxon>
        <taxon>Tremellomycetes</taxon>
        <taxon>Trichosporonales</taxon>
        <taxon>Trichosporonaceae</taxon>
        <taxon>Apiotrichum</taxon>
    </lineage>
</organism>
<dbReference type="AlphaFoldDB" id="A0A427XT30"/>
<dbReference type="Proteomes" id="UP000279236">
    <property type="component" value="Unassembled WGS sequence"/>
</dbReference>
<protein>
    <submittedName>
        <fullName evidence="2">Uncharacterized protein</fullName>
    </submittedName>
</protein>